<evidence type="ECO:0000256" key="1">
    <source>
        <dbReference type="SAM" id="MobiDB-lite"/>
    </source>
</evidence>
<reference evidence="2" key="1">
    <citation type="submission" date="2022-10" db="EMBL/GenBank/DDBJ databases">
        <title>Comparative genomic study of S. anginosus.</title>
        <authorList>
            <person name="Prasad A."/>
            <person name="Ene A."/>
            <person name="Jablonska S."/>
            <person name="Du J."/>
            <person name="Wolfe A.J."/>
            <person name="Putonti C."/>
        </authorList>
    </citation>
    <scope>NUCLEOTIDE SEQUENCE</scope>
    <source>
        <strain evidence="2">UMB6888</strain>
    </source>
</reference>
<dbReference type="AlphaFoldDB" id="A0AAW5TJH1"/>
<dbReference type="RefSeq" id="WP_224784192.1">
    <property type="nucleotide sequence ID" value="NZ_CP118054.1"/>
</dbReference>
<dbReference type="Proteomes" id="UP001208853">
    <property type="component" value="Unassembled WGS sequence"/>
</dbReference>
<evidence type="ECO:0000313" key="3">
    <source>
        <dbReference type="Proteomes" id="UP001208853"/>
    </source>
</evidence>
<dbReference type="EMBL" id="JAPAIK010000051">
    <property type="protein sequence ID" value="MCW1072783.1"/>
    <property type="molecule type" value="Genomic_DNA"/>
</dbReference>
<proteinExistence type="predicted"/>
<accession>A0AAW5TJH1</accession>
<feature type="region of interest" description="Disordered" evidence="1">
    <location>
        <begin position="14"/>
        <end position="68"/>
    </location>
</feature>
<gene>
    <name evidence="2" type="ORF">OJ930_07080</name>
</gene>
<organism evidence="2 3">
    <name type="scientific">Streptococcus anginosus</name>
    <dbReference type="NCBI Taxonomy" id="1328"/>
    <lineage>
        <taxon>Bacteria</taxon>
        <taxon>Bacillati</taxon>
        <taxon>Bacillota</taxon>
        <taxon>Bacilli</taxon>
        <taxon>Lactobacillales</taxon>
        <taxon>Streptococcaceae</taxon>
        <taxon>Streptococcus</taxon>
        <taxon>Streptococcus anginosus group</taxon>
    </lineage>
</organism>
<protein>
    <submittedName>
        <fullName evidence="2">Uncharacterized protein</fullName>
    </submittedName>
</protein>
<feature type="compositionally biased region" description="Polar residues" evidence="1">
    <location>
        <begin position="55"/>
        <end position="65"/>
    </location>
</feature>
<evidence type="ECO:0000313" key="2">
    <source>
        <dbReference type="EMBL" id="MCW1072783.1"/>
    </source>
</evidence>
<name>A0AAW5TJH1_STRAP</name>
<sequence>MVMIVASALSRLGILPSSQPGKSVENSSTSTQSSTASSSLEVTASQEKTEENAKTDNGQAFSPQDVSDETIESIKTYEDYLTMFEKIIEDYYAQYEAAVQGTALYDQATFEELKKAQVQAFETQKKQYGPLKKAPIVGKSDLVKYLKEYRDSLKDYVKQISSSIQ</sequence>
<feature type="compositionally biased region" description="Low complexity" evidence="1">
    <location>
        <begin position="23"/>
        <end position="45"/>
    </location>
</feature>
<comment type="caution">
    <text evidence="2">The sequence shown here is derived from an EMBL/GenBank/DDBJ whole genome shotgun (WGS) entry which is preliminary data.</text>
</comment>